<dbReference type="Pfam" id="PF00759">
    <property type="entry name" value="Glyco_hydro_9"/>
    <property type="match status" value="1"/>
</dbReference>
<evidence type="ECO:0000313" key="8">
    <source>
        <dbReference type="Proteomes" id="UP000295221"/>
    </source>
</evidence>
<evidence type="ECO:0000256" key="2">
    <source>
        <dbReference type="ARBA" id="ARBA00023277"/>
    </source>
</evidence>
<dbReference type="InterPro" id="IPR012341">
    <property type="entry name" value="6hp_glycosidase-like_sf"/>
</dbReference>
<name>A0A4R2GNJ5_9BACT</name>
<feature type="domain" description="Cellulase Ig-like" evidence="6">
    <location>
        <begin position="276"/>
        <end position="359"/>
    </location>
</feature>
<protein>
    <submittedName>
        <fullName evidence="7">Cellulase-like Ig domain-containing protein</fullName>
    </submittedName>
</protein>
<reference evidence="7 8" key="1">
    <citation type="submission" date="2019-03" db="EMBL/GenBank/DDBJ databases">
        <title>Genomic Encyclopedia of Type Strains, Phase IV (KMG-IV): sequencing the most valuable type-strain genomes for metagenomic binning, comparative biology and taxonomic classification.</title>
        <authorList>
            <person name="Goeker M."/>
        </authorList>
    </citation>
    <scope>NUCLEOTIDE SEQUENCE [LARGE SCALE GENOMIC DNA]</scope>
    <source>
        <strain evidence="7 8">DSM 24179</strain>
    </source>
</reference>
<evidence type="ECO:0000256" key="3">
    <source>
        <dbReference type="ARBA" id="ARBA00023326"/>
    </source>
</evidence>
<dbReference type="Proteomes" id="UP000295221">
    <property type="component" value="Unassembled WGS sequence"/>
</dbReference>
<keyword evidence="2" id="KW-0119">Carbohydrate metabolism</keyword>
<dbReference type="InterPro" id="IPR014756">
    <property type="entry name" value="Ig_E-set"/>
</dbReference>
<dbReference type="CDD" id="cd02850">
    <property type="entry name" value="E_set_Cellulase_N"/>
    <property type="match status" value="1"/>
</dbReference>
<evidence type="ECO:0000313" key="7">
    <source>
        <dbReference type="EMBL" id="TCO10650.1"/>
    </source>
</evidence>
<sequence>MKVLFAFFASLFLLWSSFAYGQTLQLNELEYFEYSGLNVLVYSNRYNPIFFDEKTAGIELIHHGVRTATGGAVRLHHTPEQWDLVPEIVSRKVDVEGNFISTQLRYADFNFDSEIKVTPHHRGFRIEVFLEKPIPKELEGRAGLNFEFLPPDYWESTYLADGSPKLFPRYPASDAQVRPVSEKIQQIFDHSTFDDRGRGEFLEPLPISVANSYVLAPENPIRRVTIKSDSDIMFFDGRILAQNGWYVFRSILPSGKTGKVMEWYVEPHTIPDWVREPNIGFSQVGYTPGQQKRAIIELDKNDNPQSSAKIFKLTNDGSEVPVFTGKTEEWGRYLRYNYLVFDFSDVKDEGVYFIEYGGHRTNVFPIAKDVYKGIWHPTMDVWLPIQMDHMTVREAYRIWHGNAHQDDALQAPLNHNHFDGYSMGDTTDTRFEPFERIPGLDIGGWYDAGDFDIQTGSHNAVVMDLVQIYETFAPQRDMTYVDQQTRYVDIHRPDGKNDMLQQLEHGVLALVAQIENIGHPIRGIVVGNLYQYHHIGDAATITDNLPYNPNLEPYETDGLSSGTLDDRWAFTTRSVFMDYSTAASLAAASRVLKDFNPDLSQRALNCAMKMWDENVDVEPETQDGGRPFFNFMRVKTSAALQLFITTKEERFKSVFEEALWSQMDRTMFDTNRPGNFPVDNAFSYALMAYPHMDEDFHDKLRPYIFQYKEESEQETSVSPYEVPMGGRGWGGNTPIMKWAINNYLIHKYYPDLMDVESIFNAMNYILGCHPYSNVSFVSTIGVKSKQVTYGSNRADFTFIAGGVVPGLVLLQPDFYENKDDWPFLWGQNEAIITTATPYVFLAHAVEELAREINKELE</sequence>
<feature type="chain" id="PRO_5020418236" evidence="4">
    <location>
        <begin position="22"/>
        <end position="857"/>
    </location>
</feature>
<feature type="domain" description="Glycoside hydrolase family 9" evidence="5">
    <location>
        <begin position="412"/>
        <end position="786"/>
    </location>
</feature>
<evidence type="ECO:0000259" key="6">
    <source>
        <dbReference type="Pfam" id="PF02927"/>
    </source>
</evidence>
<dbReference type="SMR" id="A0A4R2GNJ5"/>
<evidence type="ECO:0000256" key="1">
    <source>
        <dbReference type="ARBA" id="ARBA00007072"/>
    </source>
</evidence>
<dbReference type="InterPro" id="IPR001701">
    <property type="entry name" value="Glyco_hydro_9"/>
</dbReference>
<comment type="caution">
    <text evidence="7">The sequence shown here is derived from an EMBL/GenBank/DDBJ whole genome shotgun (WGS) entry which is preliminary data.</text>
</comment>
<dbReference type="Gene3D" id="2.60.40.10">
    <property type="entry name" value="Immunoglobulins"/>
    <property type="match status" value="1"/>
</dbReference>
<dbReference type="SUPFAM" id="SSF48208">
    <property type="entry name" value="Six-hairpin glycosidases"/>
    <property type="match status" value="1"/>
</dbReference>
<dbReference type="InterPro" id="IPR013783">
    <property type="entry name" value="Ig-like_fold"/>
</dbReference>
<dbReference type="InterPro" id="IPR004197">
    <property type="entry name" value="Cellulase_Ig-like"/>
</dbReference>
<dbReference type="Pfam" id="PF02927">
    <property type="entry name" value="CelD_N"/>
    <property type="match status" value="1"/>
</dbReference>
<evidence type="ECO:0000256" key="4">
    <source>
        <dbReference type="SAM" id="SignalP"/>
    </source>
</evidence>
<proteinExistence type="inferred from homology"/>
<dbReference type="EMBL" id="SLWK01000001">
    <property type="protein sequence ID" value="TCO10650.1"/>
    <property type="molecule type" value="Genomic_DNA"/>
</dbReference>
<organism evidence="7 8">
    <name type="scientific">Natronoflexus pectinivorans</name>
    <dbReference type="NCBI Taxonomy" id="682526"/>
    <lineage>
        <taxon>Bacteria</taxon>
        <taxon>Pseudomonadati</taxon>
        <taxon>Bacteroidota</taxon>
        <taxon>Bacteroidia</taxon>
        <taxon>Marinilabiliales</taxon>
        <taxon>Marinilabiliaceae</taxon>
        <taxon>Natronoflexus</taxon>
    </lineage>
</organism>
<gene>
    <name evidence="7" type="ORF">EV194_101281</name>
</gene>
<accession>A0A4R2GNJ5</accession>
<keyword evidence="8" id="KW-1185">Reference proteome</keyword>
<keyword evidence="3" id="KW-0624">Polysaccharide degradation</keyword>
<dbReference type="InterPro" id="IPR008928">
    <property type="entry name" value="6-hairpin_glycosidase_sf"/>
</dbReference>
<feature type="signal peptide" evidence="4">
    <location>
        <begin position="1"/>
        <end position="21"/>
    </location>
</feature>
<dbReference type="Gene3D" id="1.50.10.10">
    <property type="match status" value="1"/>
</dbReference>
<dbReference type="OrthoDB" id="5936802at2"/>
<dbReference type="SUPFAM" id="SSF81296">
    <property type="entry name" value="E set domains"/>
    <property type="match status" value="1"/>
</dbReference>
<evidence type="ECO:0000259" key="5">
    <source>
        <dbReference type="Pfam" id="PF00759"/>
    </source>
</evidence>
<keyword evidence="4" id="KW-0732">Signal</keyword>
<dbReference type="RefSeq" id="WP_132431311.1">
    <property type="nucleotide sequence ID" value="NZ_SLWK01000001.1"/>
</dbReference>
<comment type="similarity">
    <text evidence="1">Belongs to the glycosyl hydrolase 9 (cellulase E) family.</text>
</comment>
<dbReference type="AlphaFoldDB" id="A0A4R2GNJ5"/>
<dbReference type="GO" id="GO:0000272">
    <property type="term" value="P:polysaccharide catabolic process"/>
    <property type="evidence" value="ECO:0007669"/>
    <property type="project" value="UniProtKB-KW"/>
</dbReference>
<dbReference type="GO" id="GO:0008810">
    <property type="term" value="F:cellulase activity"/>
    <property type="evidence" value="ECO:0007669"/>
    <property type="project" value="InterPro"/>
</dbReference>